<dbReference type="EMBL" id="JAAAIN010001934">
    <property type="protein sequence ID" value="KAG0299129.1"/>
    <property type="molecule type" value="Genomic_DNA"/>
</dbReference>
<sequence length="419" mass="43864">MYNSTRSARLKAFLGISALLALAAIPTVQAQQLCSPQLCITATVFTKESTTIEFSLSAQIDSVGWVGMGIGGQAGGMAGNDLAICWPANTAGTGAIVSQRSATMNEPPSAPATPPAFKIQTPKSGFITTATPKRFTCTFSRPLNLATSPIAGTATSVKIIYAVGLSPVVAGAGGDPQKASIQQHTFTGSGSLQIVQKEGTSAGGTGNGTVTGTNAAPGATHTPGKGTGGNGRGSTSPSIEELLRTQDQINTLIKVHAVMMALAFLLILPLGASLVRFFSHLEHVFKWHRPLQSTGFLTVIAAFGCILAALAKSSSLNNGAPIVYSTHAIVGFVLVGALVLQVAVGFFIFTKYDPTRSRQAAIVRIPTWVHRCWGYTVLITGLVQVHLGMKLYGLWPTGKEVVWYLYYVWVAVLVVGVFG</sequence>
<dbReference type="GO" id="GO:0016020">
    <property type="term" value="C:membrane"/>
    <property type="evidence" value="ECO:0007669"/>
    <property type="project" value="UniProtKB-SubCell"/>
</dbReference>
<dbReference type="PROSITE" id="PS50836">
    <property type="entry name" value="DOMON"/>
    <property type="match status" value="1"/>
</dbReference>
<feature type="domain" description="DOMON" evidence="10">
    <location>
        <begin position="36"/>
        <end position="164"/>
    </location>
</feature>
<gene>
    <name evidence="12" type="ORF">BGZ97_003866</name>
</gene>
<comment type="subcellular location">
    <subcellularLocation>
        <location evidence="1">Membrane</location>
    </subcellularLocation>
</comment>
<evidence type="ECO:0000256" key="8">
    <source>
        <dbReference type="SAM" id="Phobius"/>
    </source>
</evidence>
<dbReference type="PANTHER" id="PTHR47797">
    <property type="entry name" value="DEHYDROGENASE, PUTATIVE (AFU_ORTHOLOGUE AFUA_8G05805)-RELATED"/>
    <property type="match status" value="1"/>
</dbReference>
<feature type="domain" description="Cytochrome b561" evidence="11">
    <location>
        <begin position="207"/>
        <end position="419"/>
    </location>
</feature>
<dbReference type="Gene3D" id="2.60.40.1210">
    <property type="entry name" value="Cellobiose dehydrogenase, cytochrome domain"/>
    <property type="match status" value="1"/>
</dbReference>
<evidence type="ECO:0000256" key="1">
    <source>
        <dbReference type="ARBA" id="ARBA00004370"/>
    </source>
</evidence>
<feature type="signal peptide" evidence="9">
    <location>
        <begin position="1"/>
        <end position="30"/>
    </location>
</feature>
<keyword evidence="9" id="KW-0732">Signal</keyword>
<dbReference type="InterPro" id="IPR006593">
    <property type="entry name" value="Cyt_b561/ferric_Rdtase_TM"/>
</dbReference>
<evidence type="ECO:0000259" key="10">
    <source>
        <dbReference type="PROSITE" id="PS50836"/>
    </source>
</evidence>
<feature type="transmembrane region" description="Helical" evidence="8">
    <location>
        <begin position="372"/>
        <end position="395"/>
    </location>
</feature>
<dbReference type="SMART" id="SM00664">
    <property type="entry name" value="DoH"/>
    <property type="match status" value="1"/>
</dbReference>
<keyword evidence="3 8" id="KW-0812">Transmembrane</keyword>
<dbReference type="Gene3D" id="1.20.120.1770">
    <property type="match status" value="1"/>
</dbReference>
<evidence type="ECO:0000256" key="2">
    <source>
        <dbReference type="ARBA" id="ARBA00022448"/>
    </source>
</evidence>
<dbReference type="SUPFAM" id="SSF49344">
    <property type="entry name" value="CBD9-like"/>
    <property type="match status" value="1"/>
</dbReference>
<feature type="compositionally biased region" description="Low complexity" evidence="7">
    <location>
        <begin position="210"/>
        <end position="224"/>
    </location>
</feature>
<evidence type="ECO:0000313" key="13">
    <source>
        <dbReference type="Proteomes" id="UP000823405"/>
    </source>
</evidence>
<dbReference type="CDD" id="cd08760">
    <property type="entry name" value="Cyt_b561_FRRS1_like"/>
    <property type="match status" value="1"/>
</dbReference>
<protein>
    <recommendedName>
        <fullName evidence="14">Cytochrome b561 domain-containing protein</fullName>
    </recommendedName>
</protein>
<feature type="transmembrane region" description="Helical" evidence="8">
    <location>
        <begin position="291"/>
        <end position="310"/>
    </location>
</feature>
<evidence type="ECO:0000259" key="11">
    <source>
        <dbReference type="PROSITE" id="PS50939"/>
    </source>
</evidence>
<evidence type="ECO:0000256" key="5">
    <source>
        <dbReference type="ARBA" id="ARBA00022989"/>
    </source>
</evidence>
<feature type="chain" id="PRO_5040438441" description="Cytochrome b561 domain-containing protein" evidence="9">
    <location>
        <begin position="31"/>
        <end position="419"/>
    </location>
</feature>
<evidence type="ECO:0000256" key="7">
    <source>
        <dbReference type="SAM" id="MobiDB-lite"/>
    </source>
</evidence>
<accession>A0A9P6QWJ1</accession>
<dbReference type="Pfam" id="PF03188">
    <property type="entry name" value="Cytochrom_B561"/>
    <property type="match status" value="1"/>
</dbReference>
<evidence type="ECO:0000256" key="4">
    <source>
        <dbReference type="ARBA" id="ARBA00022982"/>
    </source>
</evidence>
<dbReference type="SMART" id="SM00665">
    <property type="entry name" value="B561"/>
    <property type="match status" value="1"/>
</dbReference>
<evidence type="ECO:0000313" key="12">
    <source>
        <dbReference type="EMBL" id="KAG0299129.1"/>
    </source>
</evidence>
<dbReference type="OrthoDB" id="366214at2759"/>
<dbReference type="Proteomes" id="UP000823405">
    <property type="component" value="Unassembled WGS sequence"/>
</dbReference>
<keyword evidence="13" id="KW-1185">Reference proteome</keyword>
<comment type="caution">
    <text evidence="12">The sequence shown here is derived from an EMBL/GenBank/DDBJ whole genome shotgun (WGS) entry which is preliminary data.</text>
</comment>
<evidence type="ECO:0008006" key="14">
    <source>
        <dbReference type="Google" id="ProtNLM"/>
    </source>
</evidence>
<name>A0A9P6QWJ1_9FUNG</name>
<dbReference type="Pfam" id="PF03351">
    <property type="entry name" value="DOMON"/>
    <property type="match status" value="1"/>
</dbReference>
<organism evidence="12 13">
    <name type="scientific">Linnemannia gamsii</name>
    <dbReference type="NCBI Taxonomy" id="64522"/>
    <lineage>
        <taxon>Eukaryota</taxon>
        <taxon>Fungi</taxon>
        <taxon>Fungi incertae sedis</taxon>
        <taxon>Mucoromycota</taxon>
        <taxon>Mortierellomycotina</taxon>
        <taxon>Mortierellomycetes</taxon>
        <taxon>Mortierellales</taxon>
        <taxon>Mortierellaceae</taxon>
        <taxon>Linnemannia</taxon>
    </lineage>
</organism>
<dbReference type="PANTHER" id="PTHR47797:SF3">
    <property type="entry name" value="CYTOCHROME B561 DOMAIN-CONTAINING PROTEIN"/>
    <property type="match status" value="1"/>
</dbReference>
<evidence type="ECO:0000256" key="9">
    <source>
        <dbReference type="SAM" id="SignalP"/>
    </source>
</evidence>
<feature type="region of interest" description="Disordered" evidence="7">
    <location>
        <begin position="198"/>
        <end position="237"/>
    </location>
</feature>
<dbReference type="InterPro" id="IPR005018">
    <property type="entry name" value="DOMON_domain"/>
</dbReference>
<dbReference type="PROSITE" id="PS50939">
    <property type="entry name" value="CYTOCHROME_B561"/>
    <property type="match status" value="1"/>
</dbReference>
<keyword evidence="4" id="KW-0249">Electron transport</keyword>
<evidence type="ECO:0000256" key="3">
    <source>
        <dbReference type="ARBA" id="ARBA00022692"/>
    </source>
</evidence>
<reference evidence="12" key="1">
    <citation type="journal article" date="2020" name="Fungal Divers.">
        <title>Resolving the Mortierellaceae phylogeny through synthesis of multi-gene phylogenetics and phylogenomics.</title>
        <authorList>
            <person name="Vandepol N."/>
            <person name="Liber J."/>
            <person name="Desiro A."/>
            <person name="Na H."/>
            <person name="Kennedy M."/>
            <person name="Barry K."/>
            <person name="Grigoriev I.V."/>
            <person name="Miller A.N."/>
            <person name="O'Donnell K."/>
            <person name="Stajich J.E."/>
            <person name="Bonito G."/>
        </authorList>
    </citation>
    <scope>NUCLEOTIDE SEQUENCE</scope>
    <source>
        <strain evidence="12">NVP60</strain>
    </source>
</reference>
<keyword evidence="2" id="KW-0813">Transport</keyword>
<proteinExistence type="predicted"/>
<keyword evidence="5 8" id="KW-1133">Transmembrane helix</keyword>
<evidence type="ECO:0000256" key="6">
    <source>
        <dbReference type="ARBA" id="ARBA00023136"/>
    </source>
</evidence>
<dbReference type="AlphaFoldDB" id="A0A9P6QWJ1"/>
<feature type="transmembrane region" description="Helical" evidence="8">
    <location>
        <begin position="257"/>
        <end position="279"/>
    </location>
</feature>
<keyword evidence="6 8" id="KW-0472">Membrane</keyword>
<feature type="transmembrane region" description="Helical" evidence="8">
    <location>
        <begin position="401"/>
        <end position="418"/>
    </location>
</feature>
<feature type="transmembrane region" description="Helical" evidence="8">
    <location>
        <begin position="322"/>
        <end position="349"/>
    </location>
</feature>